<evidence type="ECO:0000256" key="2">
    <source>
        <dbReference type="SAM" id="SignalP"/>
    </source>
</evidence>
<proteinExistence type="predicted"/>
<dbReference type="AlphaFoldDB" id="A0A8J4CQA4"/>
<evidence type="ECO:0000256" key="1">
    <source>
        <dbReference type="SAM" id="MobiDB-lite"/>
    </source>
</evidence>
<feature type="chain" id="PRO_5036433574" description="SCP domain-containing protein" evidence="2">
    <location>
        <begin position="34"/>
        <end position="331"/>
    </location>
</feature>
<dbReference type="Gene3D" id="3.40.33.10">
    <property type="entry name" value="CAP"/>
    <property type="match status" value="1"/>
</dbReference>
<feature type="compositionally biased region" description="Pro residues" evidence="1">
    <location>
        <begin position="256"/>
        <end position="331"/>
    </location>
</feature>
<dbReference type="OrthoDB" id="551454at2759"/>
<dbReference type="EMBL" id="BNCP01000041">
    <property type="protein sequence ID" value="GIL87804.1"/>
    <property type="molecule type" value="Genomic_DNA"/>
</dbReference>
<comment type="caution">
    <text evidence="3">The sequence shown here is derived from an EMBL/GenBank/DDBJ whole genome shotgun (WGS) entry which is preliminary data.</text>
</comment>
<dbReference type="EMBL" id="BNCQ01000030">
    <property type="protein sequence ID" value="GIM09233.1"/>
    <property type="molecule type" value="Genomic_DNA"/>
</dbReference>
<reference evidence="3" key="1">
    <citation type="journal article" date="2021" name="Proc. Natl. Acad. Sci. U.S.A.">
        <title>Three genomes in the algal genus Volvox reveal the fate of a haploid sex-determining region after a transition to homothallism.</title>
        <authorList>
            <person name="Yamamoto K."/>
            <person name="Hamaji T."/>
            <person name="Kawai-Toyooka H."/>
            <person name="Matsuzaki R."/>
            <person name="Takahashi F."/>
            <person name="Nishimura Y."/>
            <person name="Kawachi M."/>
            <person name="Noguchi H."/>
            <person name="Minakuchi Y."/>
            <person name="Umen J.G."/>
            <person name="Toyoda A."/>
            <person name="Nozaki H."/>
        </authorList>
    </citation>
    <scope>NUCLEOTIDE SEQUENCE</scope>
    <source>
        <strain evidence="4">NIES-3785</strain>
        <strain evidence="3">NIES-3786</strain>
    </source>
</reference>
<dbReference type="InterPro" id="IPR035940">
    <property type="entry name" value="CAP_sf"/>
</dbReference>
<organism evidence="3 5">
    <name type="scientific">Volvox reticuliferus</name>
    <dbReference type="NCBI Taxonomy" id="1737510"/>
    <lineage>
        <taxon>Eukaryota</taxon>
        <taxon>Viridiplantae</taxon>
        <taxon>Chlorophyta</taxon>
        <taxon>core chlorophytes</taxon>
        <taxon>Chlorophyceae</taxon>
        <taxon>CS clade</taxon>
        <taxon>Chlamydomonadales</taxon>
        <taxon>Volvocaceae</taxon>
        <taxon>Volvox</taxon>
    </lineage>
</organism>
<dbReference type="Proteomes" id="UP000747110">
    <property type="component" value="Unassembled WGS sequence"/>
</dbReference>
<dbReference type="CDD" id="cd05379">
    <property type="entry name" value="CAP_bacterial"/>
    <property type="match status" value="1"/>
</dbReference>
<dbReference type="PRINTS" id="PR01217">
    <property type="entry name" value="PRICHEXTENSN"/>
</dbReference>
<keyword evidence="5" id="KW-1185">Reference proteome</keyword>
<gene>
    <name evidence="3" type="ORF">Vretifemale_15842</name>
    <name evidence="4" type="ORF">Vretimale_13108</name>
</gene>
<evidence type="ECO:0000313" key="5">
    <source>
        <dbReference type="Proteomes" id="UP000747110"/>
    </source>
</evidence>
<dbReference type="Proteomes" id="UP000722791">
    <property type="component" value="Unassembled WGS sequence"/>
</dbReference>
<keyword evidence="2" id="KW-0732">Signal</keyword>
<accession>A0A8J4CQA4</accession>
<protein>
    <recommendedName>
        <fullName evidence="6">SCP domain-containing protein</fullName>
    </recommendedName>
</protein>
<feature type="signal peptide" evidence="2">
    <location>
        <begin position="1"/>
        <end position="33"/>
    </location>
</feature>
<evidence type="ECO:0000313" key="3">
    <source>
        <dbReference type="EMBL" id="GIL87804.1"/>
    </source>
</evidence>
<evidence type="ECO:0000313" key="4">
    <source>
        <dbReference type="EMBL" id="GIM09233.1"/>
    </source>
</evidence>
<evidence type="ECO:0008006" key="6">
    <source>
        <dbReference type="Google" id="ProtNLM"/>
    </source>
</evidence>
<name>A0A8J4CQA4_9CHLO</name>
<sequence length="331" mass="35073">MRKASEYVMARAVARLPFLLSLLPLLLVISSLGKSEGWISTAASNNVFSMASMEILAQAADAGASVTAGAASAGQEEAAHQRRQLLDSVCSTTDDSAAAVLSCTNAVRANPDIMADFVRLGCIDATTLAGLRNPPRLPLTSSKALDSASMIHNNKMVAAKKLSYQLPGEDDMGKLARASGYNWYRLSMNIAMGPRSAREVVALLLCNQANRDLMFSCVYSDIGVAAGGGFFTQMYGCTNQFTCNSCGTPFSTTSPSPSPRRPPPPRSSPPPSPSPRRPPPPPLRSPSPPPRPSPSQLPLPKQSPSPRPSPRKPPVPRPPPNRPPSRGPPPK</sequence>
<feature type="region of interest" description="Disordered" evidence="1">
    <location>
        <begin position="249"/>
        <end position="331"/>
    </location>
</feature>